<dbReference type="GO" id="GO:0005886">
    <property type="term" value="C:plasma membrane"/>
    <property type="evidence" value="ECO:0007669"/>
    <property type="project" value="UniProtKB-SubCell"/>
</dbReference>
<keyword evidence="3" id="KW-1003">Cell membrane</keyword>
<organism evidence="9">
    <name type="scientific">Dehalogenimonas sp. 4OHTPN</name>
    <dbReference type="NCBI Taxonomy" id="3166643"/>
    <lineage>
        <taxon>Bacteria</taxon>
        <taxon>Bacillati</taxon>
        <taxon>Chloroflexota</taxon>
        <taxon>Dehalococcoidia</taxon>
        <taxon>Dehalococcoidales</taxon>
        <taxon>Dehalococcoidaceae</taxon>
        <taxon>Dehalogenimonas</taxon>
    </lineage>
</organism>
<dbReference type="PANTHER" id="PTHR42709">
    <property type="entry name" value="ALKALINE PHOSPHATASE LIKE PROTEIN"/>
    <property type="match status" value="1"/>
</dbReference>
<dbReference type="InterPro" id="IPR032816">
    <property type="entry name" value="VTT_dom"/>
</dbReference>
<evidence type="ECO:0000256" key="5">
    <source>
        <dbReference type="ARBA" id="ARBA00022989"/>
    </source>
</evidence>
<accession>A0AAU8G9L0</accession>
<evidence type="ECO:0000256" key="4">
    <source>
        <dbReference type="ARBA" id="ARBA00022692"/>
    </source>
</evidence>
<protein>
    <submittedName>
        <fullName evidence="9">VTT domain-containing protein</fullName>
    </submittedName>
</protein>
<reference evidence="9" key="1">
    <citation type="submission" date="2024-06" db="EMBL/GenBank/DDBJ databases">
        <title>A Novel Isolate, Dehalogenimonas sp. Strain 4OHTPN, Dechlorinates Aromatic 4 Hydroxy chlorothalonil by a Novel Reductive Dehalogenase.</title>
        <authorList>
            <person name="Liu G."/>
        </authorList>
    </citation>
    <scope>NUCLEOTIDE SEQUENCE</scope>
    <source>
        <strain evidence="9">4OHTPN</strain>
    </source>
</reference>
<feature type="transmembrane region" description="Helical" evidence="7">
    <location>
        <begin position="35"/>
        <end position="65"/>
    </location>
</feature>
<evidence type="ECO:0000256" key="6">
    <source>
        <dbReference type="ARBA" id="ARBA00023136"/>
    </source>
</evidence>
<gene>
    <name evidence="9" type="ORF">ABV300_01780</name>
</gene>
<feature type="transmembrane region" description="Helical" evidence="7">
    <location>
        <begin position="147"/>
        <end position="170"/>
    </location>
</feature>
<name>A0AAU8G9L0_9CHLR</name>
<evidence type="ECO:0000256" key="1">
    <source>
        <dbReference type="ARBA" id="ARBA00004651"/>
    </source>
</evidence>
<comment type="subcellular location">
    <subcellularLocation>
        <location evidence="1">Cell membrane</location>
        <topology evidence="1">Multi-pass membrane protein</topology>
    </subcellularLocation>
</comment>
<evidence type="ECO:0000256" key="3">
    <source>
        <dbReference type="ARBA" id="ARBA00022475"/>
    </source>
</evidence>
<sequence length="179" mass="19080">MPALSLVAVITIVGMVLYVYHTNPEFVEGLEDYGYLGAFLVSMILNATVVLPAGNFLVLAALGAAMPAPTLVGLAAALGAAVGEMTGYLAGYSGRAVVPQNNRWYIRIRSWLDRYGMLAIFGLSAAPLLFDVAGLAAGIMRFPAPKFFVACFLGRSLLYIMLAWAGALGWEQVIDWLAS</sequence>
<feature type="transmembrane region" description="Helical" evidence="7">
    <location>
        <begin position="6"/>
        <end position="23"/>
    </location>
</feature>
<keyword evidence="5 7" id="KW-1133">Transmembrane helix</keyword>
<dbReference type="PANTHER" id="PTHR42709:SF6">
    <property type="entry name" value="UNDECAPRENYL PHOSPHATE TRANSPORTER A"/>
    <property type="match status" value="1"/>
</dbReference>
<dbReference type="AlphaFoldDB" id="A0AAU8G9L0"/>
<keyword evidence="4 7" id="KW-0812">Transmembrane</keyword>
<evidence type="ECO:0000259" key="8">
    <source>
        <dbReference type="Pfam" id="PF09335"/>
    </source>
</evidence>
<dbReference type="EMBL" id="CP159307">
    <property type="protein sequence ID" value="XCH33626.1"/>
    <property type="molecule type" value="Genomic_DNA"/>
</dbReference>
<feature type="transmembrane region" description="Helical" evidence="7">
    <location>
        <begin position="115"/>
        <end position="141"/>
    </location>
</feature>
<evidence type="ECO:0000256" key="2">
    <source>
        <dbReference type="ARBA" id="ARBA00010792"/>
    </source>
</evidence>
<feature type="transmembrane region" description="Helical" evidence="7">
    <location>
        <begin position="71"/>
        <end position="94"/>
    </location>
</feature>
<dbReference type="InterPro" id="IPR051311">
    <property type="entry name" value="DedA_domain"/>
</dbReference>
<proteinExistence type="inferred from homology"/>
<comment type="similarity">
    <text evidence="2">Belongs to the DedA family.</text>
</comment>
<dbReference type="Pfam" id="PF09335">
    <property type="entry name" value="VTT_dom"/>
    <property type="match status" value="1"/>
</dbReference>
<keyword evidence="6 7" id="KW-0472">Membrane</keyword>
<evidence type="ECO:0000313" key="9">
    <source>
        <dbReference type="EMBL" id="XCH33626.1"/>
    </source>
</evidence>
<feature type="domain" description="VTT" evidence="8">
    <location>
        <begin position="58"/>
        <end position="167"/>
    </location>
</feature>
<dbReference type="RefSeq" id="WP_353714849.1">
    <property type="nucleotide sequence ID" value="NZ_CP159307.1"/>
</dbReference>
<evidence type="ECO:0000256" key="7">
    <source>
        <dbReference type="SAM" id="Phobius"/>
    </source>
</evidence>